<dbReference type="AlphaFoldDB" id="A0A1W6KFW5"/>
<accession>A0A1W6KFW5</accession>
<reference evidence="2 3" key="1">
    <citation type="submission" date="2017-04" db="EMBL/GenBank/DDBJ databases">
        <title>Genome Sequence of Marinobacter salarius strain SMR5 Isolated from a culture of the Diatom Skeletonema marinoi.</title>
        <authorList>
            <person name="Topel M."/>
            <person name="Pinder M.I.M."/>
            <person name="Johansson O.N."/>
            <person name="Kourtchenko O."/>
            <person name="Godhe A."/>
            <person name="Clarke A.K."/>
        </authorList>
    </citation>
    <scope>NUCLEOTIDE SEQUENCE [LARGE SCALE GENOMIC DNA]</scope>
    <source>
        <strain evidence="2 3">SMR5</strain>
        <plasmid evidence="3">Plasmid psmr5</plasmid>
    </source>
</reference>
<feature type="signal peptide" evidence="1">
    <location>
        <begin position="1"/>
        <end position="26"/>
    </location>
</feature>
<name>A0A1W6KFW5_9GAMM</name>
<dbReference type="EMBL" id="CP020932">
    <property type="protein sequence ID" value="ARM86300.1"/>
    <property type="molecule type" value="Genomic_DNA"/>
</dbReference>
<sequence length="289" mass="32564">MKAVKRAGILGSSIAALMLAAPSGYAAFQIKKSNQPDPSKQEAVFDQSEFSTWVDNTYKSVVTYGVIPPLEESPTYGDEMPLSDALKILTPQNWTVFRARNLDLEGKSIVSWDLKDATWMSALGNLGERHGFQFHIDFNRKEVFVKNGRKMIFDRPVQFGIEETYPSATAGRVFDKNVDMSELDNRETISAKSFVNLNDEYPDESVFSLRKGDSAEQVMEDLALIFGYEKFHWLIEDQDVSQSQTYVGDATQIMGQVVSQFYGRLCLYEVDKAAAVIPKNMECPTDEQK</sequence>
<evidence type="ECO:0000313" key="2">
    <source>
        <dbReference type="EMBL" id="ARM86300.1"/>
    </source>
</evidence>
<feature type="chain" id="PRO_5012709788" evidence="1">
    <location>
        <begin position="27"/>
        <end position="289"/>
    </location>
</feature>
<dbReference type="RefSeq" id="WP_085682251.1">
    <property type="nucleotide sequence ID" value="NZ_CP020932.1"/>
</dbReference>
<keyword evidence="2" id="KW-0614">Plasmid</keyword>
<geneLocation type="plasmid" evidence="3">
    <name>psmr5</name>
</geneLocation>
<evidence type="ECO:0000313" key="3">
    <source>
        <dbReference type="Proteomes" id="UP000193100"/>
    </source>
</evidence>
<gene>
    <name evidence="2" type="ORF">MARSALSMR5_04283</name>
</gene>
<organism evidence="2 3">
    <name type="scientific">Marinobacter salarius</name>
    <dbReference type="NCBI Taxonomy" id="1420917"/>
    <lineage>
        <taxon>Bacteria</taxon>
        <taxon>Pseudomonadati</taxon>
        <taxon>Pseudomonadota</taxon>
        <taxon>Gammaproteobacteria</taxon>
        <taxon>Pseudomonadales</taxon>
        <taxon>Marinobacteraceae</taxon>
        <taxon>Marinobacter</taxon>
    </lineage>
</organism>
<proteinExistence type="predicted"/>
<keyword evidence="1" id="KW-0732">Signal</keyword>
<evidence type="ECO:0000256" key="1">
    <source>
        <dbReference type="SAM" id="SignalP"/>
    </source>
</evidence>
<protein>
    <submittedName>
        <fullName evidence="2">Uncharacterized protein</fullName>
    </submittedName>
</protein>
<dbReference type="GeneID" id="77258176"/>
<dbReference type="Proteomes" id="UP000193100">
    <property type="component" value="Plasmid pSMR5"/>
</dbReference>